<protein>
    <submittedName>
        <fullName evidence="1">Uncharacterized protein</fullName>
    </submittedName>
</protein>
<sequence>MACEGEVAAFAKVPSSKAISWSILGDNTFQNMHRRSDIFTMTPISMAGRSPNRNCPKEILLCMAMTKFCGLPIGVAEEPMFALEAKASKKGWGGTLFCFAVVKTNSVRTMQLVSLVNNALDSAEIMQIRQSKSFAP</sequence>
<dbReference type="Proteomes" id="UP000237000">
    <property type="component" value="Unassembled WGS sequence"/>
</dbReference>
<gene>
    <name evidence="1" type="ORF">TorRG33x02_196240</name>
</gene>
<accession>A0A2P5EG85</accession>
<dbReference type="OrthoDB" id="10272146at2759"/>
<reference evidence="2" key="1">
    <citation type="submission" date="2016-06" db="EMBL/GenBank/DDBJ databases">
        <title>Parallel loss of symbiosis genes in relatives of nitrogen-fixing non-legume Parasponia.</title>
        <authorList>
            <person name="Van Velzen R."/>
            <person name="Holmer R."/>
            <person name="Bu F."/>
            <person name="Rutten L."/>
            <person name="Van Zeijl A."/>
            <person name="Liu W."/>
            <person name="Santuari L."/>
            <person name="Cao Q."/>
            <person name="Sharma T."/>
            <person name="Shen D."/>
            <person name="Roswanjaya Y."/>
            <person name="Wardhani T."/>
            <person name="Kalhor M.S."/>
            <person name="Jansen J."/>
            <person name="Van den Hoogen J."/>
            <person name="Gungor B."/>
            <person name="Hartog M."/>
            <person name="Hontelez J."/>
            <person name="Verver J."/>
            <person name="Yang W.-C."/>
            <person name="Schijlen E."/>
            <person name="Repin R."/>
            <person name="Schilthuizen M."/>
            <person name="Schranz E."/>
            <person name="Heidstra R."/>
            <person name="Miyata K."/>
            <person name="Fedorova E."/>
            <person name="Kohlen W."/>
            <person name="Bisseling T."/>
            <person name="Smit S."/>
            <person name="Geurts R."/>
        </authorList>
    </citation>
    <scope>NUCLEOTIDE SEQUENCE [LARGE SCALE GENOMIC DNA]</scope>
    <source>
        <strain evidence="2">cv. RG33-2</strain>
    </source>
</reference>
<dbReference type="InParanoid" id="A0A2P5EG85"/>
<comment type="caution">
    <text evidence="1">The sequence shown here is derived from an EMBL/GenBank/DDBJ whole genome shotgun (WGS) entry which is preliminary data.</text>
</comment>
<dbReference type="EMBL" id="JXTC01000160">
    <property type="protein sequence ID" value="PON84557.1"/>
    <property type="molecule type" value="Genomic_DNA"/>
</dbReference>
<proteinExistence type="predicted"/>
<evidence type="ECO:0000313" key="2">
    <source>
        <dbReference type="Proteomes" id="UP000237000"/>
    </source>
</evidence>
<organism evidence="1 2">
    <name type="scientific">Trema orientale</name>
    <name type="common">Charcoal tree</name>
    <name type="synonym">Celtis orientalis</name>
    <dbReference type="NCBI Taxonomy" id="63057"/>
    <lineage>
        <taxon>Eukaryota</taxon>
        <taxon>Viridiplantae</taxon>
        <taxon>Streptophyta</taxon>
        <taxon>Embryophyta</taxon>
        <taxon>Tracheophyta</taxon>
        <taxon>Spermatophyta</taxon>
        <taxon>Magnoliopsida</taxon>
        <taxon>eudicotyledons</taxon>
        <taxon>Gunneridae</taxon>
        <taxon>Pentapetalae</taxon>
        <taxon>rosids</taxon>
        <taxon>fabids</taxon>
        <taxon>Rosales</taxon>
        <taxon>Cannabaceae</taxon>
        <taxon>Trema</taxon>
    </lineage>
</organism>
<name>A0A2P5EG85_TREOI</name>
<evidence type="ECO:0000313" key="1">
    <source>
        <dbReference type="EMBL" id="PON84557.1"/>
    </source>
</evidence>
<dbReference type="AlphaFoldDB" id="A0A2P5EG85"/>
<keyword evidence="2" id="KW-1185">Reference proteome</keyword>